<dbReference type="Proteomes" id="UP000183567">
    <property type="component" value="Unassembled WGS sequence"/>
</dbReference>
<comment type="caution">
    <text evidence="1">The sequence shown here is derived from an EMBL/GenBank/DDBJ whole genome shotgun (WGS) entry which is preliminary data.</text>
</comment>
<dbReference type="AlphaFoldDB" id="A0A1J8QJ82"/>
<keyword evidence="2" id="KW-1185">Reference proteome</keyword>
<sequence>MQYDICSLGTYPACPVLTASPDRDVKLWDLYSQSLLIPSTSRKLYPQQFETSLNACFSLPRPMAPYTFSGSELMKDN</sequence>
<evidence type="ECO:0000313" key="1">
    <source>
        <dbReference type="EMBL" id="OJA09498.1"/>
    </source>
</evidence>
<gene>
    <name evidence="1" type="ORF">AZE42_11400</name>
</gene>
<evidence type="ECO:0000313" key="2">
    <source>
        <dbReference type="Proteomes" id="UP000183567"/>
    </source>
</evidence>
<dbReference type="EMBL" id="LVVM01005899">
    <property type="protein sequence ID" value="OJA09498.1"/>
    <property type="molecule type" value="Genomic_DNA"/>
</dbReference>
<accession>A0A1J8QJ82</accession>
<protein>
    <submittedName>
        <fullName evidence="1">Uncharacterized protein</fullName>
    </submittedName>
</protein>
<name>A0A1J8QJ82_9AGAM</name>
<reference evidence="1 2" key="1">
    <citation type="submission" date="2016-03" db="EMBL/GenBank/DDBJ databases">
        <title>Comparative genomics of the ectomycorrhizal sister species Rhizopogon vinicolor and Rhizopogon vesiculosus (Basidiomycota: Boletales) reveals a divergence of the mating type B locus.</title>
        <authorList>
            <person name="Mujic A.B."/>
            <person name="Kuo A."/>
            <person name="Tritt A."/>
            <person name="Lipzen A."/>
            <person name="Chen C."/>
            <person name="Johnson J."/>
            <person name="Sharma A."/>
            <person name="Barry K."/>
            <person name="Grigoriev I.V."/>
            <person name="Spatafora J.W."/>
        </authorList>
    </citation>
    <scope>NUCLEOTIDE SEQUENCE [LARGE SCALE GENOMIC DNA]</scope>
    <source>
        <strain evidence="1 2">AM-OR11-056</strain>
    </source>
</reference>
<organism evidence="1 2">
    <name type="scientific">Rhizopogon vesiculosus</name>
    <dbReference type="NCBI Taxonomy" id="180088"/>
    <lineage>
        <taxon>Eukaryota</taxon>
        <taxon>Fungi</taxon>
        <taxon>Dikarya</taxon>
        <taxon>Basidiomycota</taxon>
        <taxon>Agaricomycotina</taxon>
        <taxon>Agaricomycetes</taxon>
        <taxon>Agaricomycetidae</taxon>
        <taxon>Boletales</taxon>
        <taxon>Suillineae</taxon>
        <taxon>Rhizopogonaceae</taxon>
        <taxon>Rhizopogon</taxon>
    </lineage>
</organism>
<proteinExistence type="predicted"/>